<accession>A0A4Y2EY08</accession>
<organism evidence="1 2">
    <name type="scientific">Araneus ventricosus</name>
    <name type="common">Orbweaver spider</name>
    <name type="synonym">Epeira ventricosa</name>
    <dbReference type="NCBI Taxonomy" id="182803"/>
    <lineage>
        <taxon>Eukaryota</taxon>
        <taxon>Metazoa</taxon>
        <taxon>Ecdysozoa</taxon>
        <taxon>Arthropoda</taxon>
        <taxon>Chelicerata</taxon>
        <taxon>Arachnida</taxon>
        <taxon>Araneae</taxon>
        <taxon>Araneomorphae</taxon>
        <taxon>Entelegynae</taxon>
        <taxon>Araneoidea</taxon>
        <taxon>Araneidae</taxon>
        <taxon>Araneus</taxon>
    </lineage>
</organism>
<sequence length="205" mass="23218">MLILVFVHLKCGRVSIELNLKFIGLEELKIYTFVSTEPIVEKRNKIPVILRNLSDQRDLVIEALEMPNNSISLIKIPDKDSKSYFKRNNRRLADKSDSDGLKLSVLIGKDCYWKVATGRIRRLTGALVACQSSFGWTVSGSNATLSNTITQQSANVMNVAVDRAEVNSNEEVDSILLKFWELQSILIKEENETFFSFHPNAHLCQ</sequence>
<keyword evidence="2" id="KW-1185">Reference proteome</keyword>
<dbReference type="OrthoDB" id="6514447at2759"/>
<evidence type="ECO:0000313" key="1">
    <source>
        <dbReference type="EMBL" id="GBM33741.1"/>
    </source>
</evidence>
<evidence type="ECO:0008006" key="3">
    <source>
        <dbReference type="Google" id="ProtNLM"/>
    </source>
</evidence>
<name>A0A4Y2EY08_ARAVE</name>
<gene>
    <name evidence="1" type="ORF">AVEN_47045_1</name>
</gene>
<protein>
    <recommendedName>
        <fullName evidence="3">Peptidase aspartic putative domain-containing protein</fullName>
    </recommendedName>
</protein>
<comment type="caution">
    <text evidence="1">The sequence shown here is derived from an EMBL/GenBank/DDBJ whole genome shotgun (WGS) entry which is preliminary data.</text>
</comment>
<reference evidence="1 2" key="1">
    <citation type="journal article" date="2019" name="Sci. Rep.">
        <title>Orb-weaving spider Araneus ventricosus genome elucidates the spidroin gene catalogue.</title>
        <authorList>
            <person name="Kono N."/>
            <person name="Nakamura H."/>
            <person name="Ohtoshi R."/>
            <person name="Moran D.A.P."/>
            <person name="Shinohara A."/>
            <person name="Yoshida Y."/>
            <person name="Fujiwara M."/>
            <person name="Mori M."/>
            <person name="Tomita M."/>
            <person name="Arakawa K."/>
        </authorList>
    </citation>
    <scope>NUCLEOTIDE SEQUENCE [LARGE SCALE GENOMIC DNA]</scope>
</reference>
<dbReference type="EMBL" id="BGPR01000740">
    <property type="protein sequence ID" value="GBM33741.1"/>
    <property type="molecule type" value="Genomic_DNA"/>
</dbReference>
<evidence type="ECO:0000313" key="2">
    <source>
        <dbReference type="Proteomes" id="UP000499080"/>
    </source>
</evidence>
<dbReference type="AlphaFoldDB" id="A0A4Y2EY08"/>
<dbReference type="Proteomes" id="UP000499080">
    <property type="component" value="Unassembled WGS sequence"/>
</dbReference>
<proteinExistence type="predicted"/>